<keyword evidence="3" id="KW-1185">Reference proteome</keyword>
<evidence type="ECO:0000313" key="2">
    <source>
        <dbReference type="EMBL" id="KAK0599167.1"/>
    </source>
</evidence>
<feature type="region of interest" description="Disordered" evidence="1">
    <location>
        <begin position="1"/>
        <end position="27"/>
    </location>
</feature>
<dbReference type="AlphaFoldDB" id="A0AA39SS74"/>
<proteinExistence type="predicted"/>
<evidence type="ECO:0000256" key="1">
    <source>
        <dbReference type="SAM" id="MobiDB-lite"/>
    </source>
</evidence>
<dbReference type="EMBL" id="JAUESC010000003">
    <property type="protein sequence ID" value="KAK0599167.1"/>
    <property type="molecule type" value="Genomic_DNA"/>
</dbReference>
<gene>
    <name evidence="2" type="ORF">LWI29_002894</name>
</gene>
<accession>A0AA39SS74</accession>
<feature type="region of interest" description="Disordered" evidence="1">
    <location>
        <begin position="48"/>
        <end position="75"/>
    </location>
</feature>
<reference evidence="2" key="1">
    <citation type="journal article" date="2022" name="Plant J.">
        <title>Strategies of tolerance reflected in two North American maple genomes.</title>
        <authorList>
            <person name="McEvoy S.L."/>
            <person name="Sezen U.U."/>
            <person name="Trouern-Trend A."/>
            <person name="McMahon S.M."/>
            <person name="Schaberg P.G."/>
            <person name="Yang J."/>
            <person name="Wegrzyn J.L."/>
            <person name="Swenson N.G."/>
        </authorList>
    </citation>
    <scope>NUCLEOTIDE SEQUENCE</scope>
    <source>
        <strain evidence="2">NS2018</strain>
    </source>
</reference>
<protein>
    <submittedName>
        <fullName evidence="2">Uncharacterized protein</fullName>
    </submittedName>
</protein>
<name>A0AA39SS74_ACESA</name>
<sequence>MDDVVNDVAQEQQKVGGSQERLGSKKKDVLKEITNKAGSIAQLGKRIKKSQIEKKGAKSSLSTSGGKSKQQVTQNINPVCDEDACDEVLDDSGVLQQLHKDVIASMAFDNQVEVDSNNKASKIGITYDATFEVAASNLKDAMARVIE</sequence>
<comment type="caution">
    <text evidence="2">The sequence shown here is derived from an EMBL/GenBank/DDBJ whole genome shotgun (WGS) entry which is preliminary data.</text>
</comment>
<reference evidence="2" key="2">
    <citation type="submission" date="2023-06" db="EMBL/GenBank/DDBJ databases">
        <authorList>
            <person name="Swenson N.G."/>
            <person name="Wegrzyn J.L."/>
            <person name="Mcevoy S.L."/>
        </authorList>
    </citation>
    <scope>NUCLEOTIDE SEQUENCE</scope>
    <source>
        <strain evidence="2">NS2018</strain>
        <tissue evidence="2">Leaf</tissue>
    </source>
</reference>
<organism evidence="2 3">
    <name type="scientific">Acer saccharum</name>
    <name type="common">Sugar maple</name>
    <dbReference type="NCBI Taxonomy" id="4024"/>
    <lineage>
        <taxon>Eukaryota</taxon>
        <taxon>Viridiplantae</taxon>
        <taxon>Streptophyta</taxon>
        <taxon>Embryophyta</taxon>
        <taxon>Tracheophyta</taxon>
        <taxon>Spermatophyta</taxon>
        <taxon>Magnoliopsida</taxon>
        <taxon>eudicotyledons</taxon>
        <taxon>Gunneridae</taxon>
        <taxon>Pentapetalae</taxon>
        <taxon>rosids</taxon>
        <taxon>malvids</taxon>
        <taxon>Sapindales</taxon>
        <taxon>Sapindaceae</taxon>
        <taxon>Hippocastanoideae</taxon>
        <taxon>Acereae</taxon>
        <taxon>Acer</taxon>
    </lineage>
</organism>
<evidence type="ECO:0000313" key="3">
    <source>
        <dbReference type="Proteomes" id="UP001168877"/>
    </source>
</evidence>
<feature type="compositionally biased region" description="Low complexity" evidence="1">
    <location>
        <begin position="58"/>
        <end position="69"/>
    </location>
</feature>
<dbReference type="Proteomes" id="UP001168877">
    <property type="component" value="Unassembled WGS sequence"/>
</dbReference>